<dbReference type="FunFam" id="3.30.70.270:FF:000001">
    <property type="entry name" value="Diguanylate cyclase domain protein"/>
    <property type="match status" value="1"/>
</dbReference>
<dbReference type="NCBIfam" id="TIGR00254">
    <property type="entry name" value="GGDEF"/>
    <property type="match status" value="1"/>
</dbReference>
<dbReference type="GO" id="GO:0043709">
    <property type="term" value="P:cell adhesion involved in single-species biofilm formation"/>
    <property type="evidence" value="ECO:0007669"/>
    <property type="project" value="TreeGrafter"/>
</dbReference>
<reference evidence="5 6" key="1">
    <citation type="submission" date="2020-08" db="EMBL/GenBank/DDBJ databases">
        <title>Genomic Encyclopedia of Type Strains, Phase IV (KMG-V): Genome sequencing to study the core and pangenomes of soil and plant-associated prokaryotes.</title>
        <authorList>
            <person name="Whitman W."/>
        </authorList>
    </citation>
    <scope>NUCLEOTIDE SEQUENCE [LARGE SCALE GENOMIC DNA]</scope>
    <source>
        <strain evidence="5 6">SEMIA 492</strain>
    </source>
</reference>
<dbReference type="InterPro" id="IPR000160">
    <property type="entry name" value="GGDEF_dom"/>
</dbReference>
<feature type="transmembrane region" description="Helical" evidence="3">
    <location>
        <begin position="35"/>
        <end position="56"/>
    </location>
</feature>
<dbReference type="PROSITE" id="PS50887">
    <property type="entry name" value="GGDEF"/>
    <property type="match status" value="1"/>
</dbReference>
<keyword evidence="3" id="KW-0472">Membrane</keyword>
<accession>A0A7W6ZRY8</accession>
<name>A0A7W6ZRY8_9HYPH</name>
<dbReference type="Gene3D" id="3.30.70.270">
    <property type="match status" value="1"/>
</dbReference>
<feature type="transmembrane region" description="Helical" evidence="3">
    <location>
        <begin position="94"/>
        <end position="112"/>
    </location>
</feature>
<evidence type="ECO:0000313" key="5">
    <source>
        <dbReference type="EMBL" id="MBB4567440.1"/>
    </source>
</evidence>
<dbReference type="Pfam" id="PF00990">
    <property type="entry name" value="GGDEF"/>
    <property type="match status" value="1"/>
</dbReference>
<dbReference type="GO" id="GO:0005886">
    <property type="term" value="C:plasma membrane"/>
    <property type="evidence" value="ECO:0007669"/>
    <property type="project" value="TreeGrafter"/>
</dbReference>
<dbReference type="SMART" id="SM00267">
    <property type="entry name" value="GGDEF"/>
    <property type="match status" value="1"/>
</dbReference>
<dbReference type="InterPro" id="IPR043128">
    <property type="entry name" value="Rev_trsase/Diguanyl_cyclase"/>
</dbReference>
<feature type="transmembrane region" description="Helical" evidence="3">
    <location>
        <begin position="190"/>
        <end position="208"/>
    </location>
</feature>
<feature type="domain" description="GGDEF" evidence="4">
    <location>
        <begin position="246"/>
        <end position="379"/>
    </location>
</feature>
<comment type="catalytic activity">
    <reaction evidence="2">
        <text>2 GTP = 3',3'-c-di-GMP + 2 diphosphate</text>
        <dbReference type="Rhea" id="RHEA:24898"/>
        <dbReference type="ChEBI" id="CHEBI:33019"/>
        <dbReference type="ChEBI" id="CHEBI:37565"/>
        <dbReference type="ChEBI" id="CHEBI:58805"/>
        <dbReference type="EC" id="2.7.7.65"/>
    </reaction>
</comment>
<dbReference type="EC" id="2.7.7.65" evidence="1"/>
<dbReference type="InterPro" id="IPR029787">
    <property type="entry name" value="Nucleotide_cyclase"/>
</dbReference>
<dbReference type="GO" id="GO:0052621">
    <property type="term" value="F:diguanylate cyclase activity"/>
    <property type="evidence" value="ECO:0007669"/>
    <property type="project" value="UniProtKB-EC"/>
</dbReference>
<evidence type="ECO:0000256" key="2">
    <source>
        <dbReference type="ARBA" id="ARBA00034247"/>
    </source>
</evidence>
<dbReference type="RefSeq" id="WP_028751094.1">
    <property type="nucleotide sequence ID" value="NZ_JACIIG010000003.1"/>
</dbReference>
<evidence type="ECO:0000259" key="4">
    <source>
        <dbReference type="PROSITE" id="PS50887"/>
    </source>
</evidence>
<dbReference type="OrthoDB" id="9812260at2"/>
<dbReference type="PANTHER" id="PTHR45138">
    <property type="entry name" value="REGULATORY COMPONENTS OF SENSORY TRANSDUCTION SYSTEM"/>
    <property type="match status" value="1"/>
</dbReference>
<dbReference type="SUPFAM" id="SSF55073">
    <property type="entry name" value="Nucleotide cyclase"/>
    <property type="match status" value="1"/>
</dbReference>
<comment type="caution">
    <text evidence="5">The sequence shown here is derived from an EMBL/GenBank/DDBJ whole genome shotgun (WGS) entry which is preliminary data.</text>
</comment>
<evidence type="ECO:0000313" key="6">
    <source>
        <dbReference type="Proteomes" id="UP000543836"/>
    </source>
</evidence>
<dbReference type="AlphaFoldDB" id="A0A7W6ZRY8"/>
<gene>
    <name evidence="5" type="ORF">GGE60_001543</name>
</gene>
<proteinExistence type="predicted"/>
<dbReference type="CDD" id="cd01949">
    <property type="entry name" value="GGDEF"/>
    <property type="match status" value="1"/>
</dbReference>
<protein>
    <recommendedName>
        <fullName evidence="1">diguanylate cyclase</fullName>
        <ecNumber evidence="1">2.7.7.65</ecNumber>
    </recommendedName>
</protein>
<feature type="transmembrane region" description="Helical" evidence="3">
    <location>
        <begin position="6"/>
        <end position="28"/>
    </location>
</feature>
<feature type="transmembrane region" description="Helical" evidence="3">
    <location>
        <begin position="118"/>
        <end position="135"/>
    </location>
</feature>
<feature type="transmembrane region" description="Helical" evidence="3">
    <location>
        <begin position="62"/>
        <end position="82"/>
    </location>
</feature>
<keyword evidence="3" id="KW-0812">Transmembrane</keyword>
<dbReference type="PANTHER" id="PTHR45138:SF9">
    <property type="entry name" value="DIGUANYLATE CYCLASE DGCM-RELATED"/>
    <property type="match status" value="1"/>
</dbReference>
<evidence type="ECO:0000256" key="1">
    <source>
        <dbReference type="ARBA" id="ARBA00012528"/>
    </source>
</evidence>
<dbReference type="Proteomes" id="UP000543836">
    <property type="component" value="Unassembled WGS sequence"/>
</dbReference>
<dbReference type="EMBL" id="JACIIG010000003">
    <property type="protein sequence ID" value="MBB4567440.1"/>
    <property type="molecule type" value="Genomic_DNA"/>
</dbReference>
<keyword evidence="6" id="KW-1185">Reference proteome</keyword>
<organism evidence="5 6">
    <name type="scientific">Rhizobium leucaenae</name>
    <dbReference type="NCBI Taxonomy" id="29450"/>
    <lineage>
        <taxon>Bacteria</taxon>
        <taxon>Pseudomonadati</taxon>
        <taxon>Pseudomonadota</taxon>
        <taxon>Alphaproteobacteria</taxon>
        <taxon>Hyphomicrobiales</taxon>
        <taxon>Rhizobiaceae</taxon>
        <taxon>Rhizobium/Agrobacterium group</taxon>
        <taxon>Rhizobium</taxon>
    </lineage>
</organism>
<feature type="transmembrane region" description="Helical" evidence="3">
    <location>
        <begin position="147"/>
        <end position="170"/>
    </location>
</feature>
<sequence>MELDYNSLLLALGVSASCLAVTLVGSWFSRRPETFLLTCSAGLIPIVAGIFTYGAYVDKPRLTLAILTFVLFFIGFSTIWAAGYQFRTRRFSKARALLGSLTGIAASVPAMLAGYDGLAFMGDNIVVTVLLLLTAREYWLSRQEAPAPLYGITALYTLTAISFALCAGVLIWDGKLVLGHAPDNWAEDVSPAICIAGMTGIGALSLALHQWRLAAHHRLQAITDPLTGLLNRRALFDRYGHRPFGPSMAVIVFDIDRFKSVNDQHGHASGDMVLKLFAGELAVGLRASDTVARLGGEEFALVLDNALPGRAEQIAERVRDAFAAREITADGKSFACTVSAGVALGTADGIAFDSVLSTADKALYAAKRNGRNRVEVATYLHAVSPDISRTASCSRPG</sequence>
<evidence type="ECO:0000256" key="3">
    <source>
        <dbReference type="SAM" id="Phobius"/>
    </source>
</evidence>
<keyword evidence="3" id="KW-1133">Transmembrane helix</keyword>
<dbReference type="GO" id="GO:1902201">
    <property type="term" value="P:negative regulation of bacterial-type flagellum-dependent cell motility"/>
    <property type="evidence" value="ECO:0007669"/>
    <property type="project" value="TreeGrafter"/>
</dbReference>
<dbReference type="InterPro" id="IPR050469">
    <property type="entry name" value="Diguanylate_Cyclase"/>
</dbReference>